<protein>
    <submittedName>
        <fullName evidence="1">Uncharacterized protein</fullName>
    </submittedName>
</protein>
<dbReference type="EMBL" id="JAPDIA010000003">
    <property type="protein sequence ID" value="MDG0809229.1"/>
    <property type="molecule type" value="Genomic_DNA"/>
</dbReference>
<dbReference type="AlphaFoldDB" id="A0A9X4KUN5"/>
<evidence type="ECO:0000313" key="2">
    <source>
        <dbReference type="Proteomes" id="UP001153404"/>
    </source>
</evidence>
<accession>A0A9X4KUN5</accession>
<gene>
    <name evidence="1" type="ORF">OMP40_07445</name>
</gene>
<dbReference type="Proteomes" id="UP001153404">
    <property type="component" value="Unassembled WGS sequence"/>
</dbReference>
<reference evidence="1" key="1">
    <citation type="submission" date="2022-10" db="EMBL/GenBank/DDBJ databases">
        <title>Comparative genomic analysis of Cohnella hashimotonis sp. nov., isolated from the International Space Station.</title>
        <authorList>
            <person name="Simpson A."/>
            <person name="Venkateswaran K."/>
        </authorList>
    </citation>
    <scope>NUCLEOTIDE SEQUENCE</scope>
    <source>
        <strain evidence="1">DSM 28161</strain>
    </source>
</reference>
<evidence type="ECO:0000313" key="1">
    <source>
        <dbReference type="EMBL" id="MDG0809229.1"/>
    </source>
</evidence>
<sequence length="54" mass="5530">MSAYVCSAYCLYRSTSSPGETTTKFAGSESIVSVSSSVLTYCAATLKNAGPPPS</sequence>
<comment type="caution">
    <text evidence="1">The sequence shown here is derived from an EMBL/GenBank/DDBJ whole genome shotgun (WGS) entry which is preliminary data.</text>
</comment>
<organism evidence="1 2">
    <name type="scientific">Cohnella rhizosphaerae</name>
    <dbReference type="NCBI Taxonomy" id="1457232"/>
    <lineage>
        <taxon>Bacteria</taxon>
        <taxon>Bacillati</taxon>
        <taxon>Bacillota</taxon>
        <taxon>Bacilli</taxon>
        <taxon>Bacillales</taxon>
        <taxon>Paenibacillaceae</taxon>
        <taxon>Cohnella</taxon>
    </lineage>
</organism>
<keyword evidence="2" id="KW-1185">Reference proteome</keyword>
<proteinExistence type="predicted"/>
<dbReference type="RefSeq" id="WP_277530411.1">
    <property type="nucleotide sequence ID" value="NZ_JAPDIA010000003.1"/>
</dbReference>
<name>A0A9X4KUN5_9BACL</name>